<dbReference type="InterPro" id="IPR025906">
    <property type="entry name" value="YjfB_motility"/>
</dbReference>
<dbReference type="Proteomes" id="UP000199687">
    <property type="component" value="Unassembled WGS sequence"/>
</dbReference>
<gene>
    <name evidence="1" type="ORF">SAMN04487944_110136</name>
</gene>
<protein>
    <submittedName>
        <fullName evidence="1">Putative motility protein</fullName>
    </submittedName>
</protein>
<dbReference type="STRING" id="531814.SAMN04487944_110136"/>
<evidence type="ECO:0000313" key="2">
    <source>
        <dbReference type="Proteomes" id="UP000199687"/>
    </source>
</evidence>
<keyword evidence="2" id="KW-1185">Reference proteome</keyword>
<dbReference type="AlphaFoldDB" id="A0A1H9S8P0"/>
<dbReference type="Pfam" id="PF14070">
    <property type="entry name" value="YjfB_motility"/>
    <property type="match status" value="1"/>
</dbReference>
<reference evidence="1 2" key="1">
    <citation type="submission" date="2016-10" db="EMBL/GenBank/DDBJ databases">
        <authorList>
            <person name="de Groot N.N."/>
        </authorList>
    </citation>
    <scope>NUCLEOTIDE SEQUENCE [LARGE SCALE GENOMIC DNA]</scope>
    <source>
        <strain evidence="1 2">CGMCC 1.7727</strain>
    </source>
</reference>
<proteinExistence type="predicted"/>
<evidence type="ECO:0000313" key="1">
    <source>
        <dbReference type="EMBL" id="SER81406.1"/>
    </source>
</evidence>
<dbReference type="RefSeq" id="WP_089741112.1">
    <property type="nucleotide sequence ID" value="NZ_FOGL01000010.1"/>
</dbReference>
<sequence>MDIAAMSVIMNQAQVKQQASIAVMDKALNQAETQSSDMIKMLESSMEPHLGSSIDIKA</sequence>
<name>A0A1H9S8P0_9BACI</name>
<dbReference type="OrthoDB" id="1924973at2"/>
<dbReference type="EMBL" id="FOGL01000010">
    <property type="protein sequence ID" value="SER81406.1"/>
    <property type="molecule type" value="Genomic_DNA"/>
</dbReference>
<accession>A0A1H9S8P0</accession>
<organism evidence="1 2">
    <name type="scientific">Gracilibacillus ureilyticus</name>
    <dbReference type="NCBI Taxonomy" id="531814"/>
    <lineage>
        <taxon>Bacteria</taxon>
        <taxon>Bacillati</taxon>
        <taxon>Bacillota</taxon>
        <taxon>Bacilli</taxon>
        <taxon>Bacillales</taxon>
        <taxon>Bacillaceae</taxon>
        <taxon>Gracilibacillus</taxon>
    </lineage>
</organism>